<dbReference type="SUPFAM" id="SSF52172">
    <property type="entry name" value="CheY-like"/>
    <property type="match status" value="1"/>
</dbReference>
<evidence type="ECO:0000259" key="6">
    <source>
        <dbReference type="PROSITE" id="PS50887"/>
    </source>
</evidence>
<dbReference type="SMART" id="SM00448">
    <property type="entry name" value="REC"/>
    <property type="match status" value="1"/>
</dbReference>
<dbReference type="PROSITE" id="PS50883">
    <property type="entry name" value="EAL"/>
    <property type="match status" value="1"/>
</dbReference>
<comment type="caution">
    <text evidence="7">The sequence shown here is derived from an EMBL/GenBank/DDBJ whole genome shotgun (WGS) entry which is preliminary data.</text>
</comment>
<dbReference type="Proteomes" id="UP000192505">
    <property type="component" value="Unassembled WGS sequence"/>
</dbReference>
<dbReference type="PROSITE" id="PS50887">
    <property type="entry name" value="GGDEF"/>
    <property type="match status" value="1"/>
</dbReference>
<dbReference type="CDD" id="cd01949">
    <property type="entry name" value="GGDEF"/>
    <property type="match status" value="1"/>
</dbReference>
<organism evidence="7 8">
    <name type="scientific">Rhodoferax ferrireducens</name>
    <dbReference type="NCBI Taxonomy" id="192843"/>
    <lineage>
        <taxon>Bacteria</taxon>
        <taxon>Pseudomonadati</taxon>
        <taxon>Pseudomonadota</taxon>
        <taxon>Betaproteobacteria</taxon>
        <taxon>Burkholderiales</taxon>
        <taxon>Comamonadaceae</taxon>
        <taxon>Rhodoferax</taxon>
    </lineage>
</organism>
<dbReference type="SMART" id="SM00086">
    <property type="entry name" value="PAC"/>
    <property type="match status" value="1"/>
</dbReference>
<dbReference type="Gene3D" id="3.40.50.2300">
    <property type="match status" value="1"/>
</dbReference>
<feature type="domain" description="EAL" evidence="5">
    <location>
        <begin position="451"/>
        <end position="705"/>
    </location>
</feature>
<dbReference type="SMART" id="SM00052">
    <property type="entry name" value="EAL"/>
    <property type="match status" value="1"/>
</dbReference>
<dbReference type="PROSITE" id="PS50112">
    <property type="entry name" value="PAS"/>
    <property type="match status" value="1"/>
</dbReference>
<dbReference type="InterPro" id="IPR000014">
    <property type="entry name" value="PAS"/>
</dbReference>
<dbReference type="PROSITE" id="PS50113">
    <property type="entry name" value="PAC"/>
    <property type="match status" value="1"/>
</dbReference>
<dbReference type="Pfam" id="PF13426">
    <property type="entry name" value="PAS_9"/>
    <property type="match status" value="1"/>
</dbReference>
<dbReference type="InterPro" id="IPR035965">
    <property type="entry name" value="PAS-like_dom_sf"/>
</dbReference>
<dbReference type="GO" id="GO:0003824">
    <property type="term" value="F:catalytic activity"/>
    <property type="evidence" value="ECO:0007669"/>
    <property type="project" value="UniProtKB-ARBA"/>
</dbReference>
<dbReference type="InterPro" id="IPR052155">
    <property type="entry name" value="Biofilm_reg_signaling"/>
</dbReference>
<dbReference type="CDD" id="cd01948">
    <property type="entry name" value="EAL"/>
    <property type="match status" value="1"/>
</dbReference>
<dbReference type="FunFam" id="3.30.70.270:FF:000001">
    <property type="entry name" value="Diguanylate cyclase domain protein"/>
    <property type="match status" value="1"/>
</dbReference>
<sequence>MTPVKPTILAIDDTPVNLLTLGAALKHDFDLQMATSGEMGLELARQNPPDLILLDIMMPGIDGFETCRRLKAEPLLADIPVVFVTALHEQAFEVKGLALGAWDYITKPIQVDTARQRIRNLLERERLRKQVALQLDQLAQELAERQASTNKLKLAAGVFTTAREGILITDTDGTIVDVNEAFSRITGFARQEVLGQNPRILGSGLQSPEFYTAMWRELLTKGHWYGEIWNRRKSGQVYAEMLTITTVRDESGQPRNFVALFSDITALKEHETELNHMAHYDVLTGLPNRVLLADRLRQGMLQAERRGQLLAVVFLDLDGFKGVNDRYGHEAGDQLLMAVARNMKKSLREGDTLARLGGDEFVAVLADLDNAAAGVPLLGRLLEAAAQRTVFGELALKVSASMGVTFFPQDVDMEADQLLRQADQAMYQAKLAGKNRFQVFDTQHDSGMRSRHESLERIRLALQANELVLFYQPKVNMRTGTVMGAEALIRWQHPDKGLLPPASFLPLIEDSPLAIEIGEWVIETALRQIGQWRSQGLLLRVSVNVGARQLQQSNFVTRLSDTLASHPGIQSGDLSIEVLETSALQDLAGVSLVIAQCKDLGVDFALDDFGTGYSSLTYLKRLPVSLLKMDQSFVRDMLIDPDNQAILEAVIGLARAFRRAVIAEGVETIAHGTRLLEMGCDLAQGYGIARPMPAAAVPDWVASWRPDAAWSPPGTVRP</sequence>
<feature type="domain" description="PAS" evidence="3">
    <location>
        <begin position="158"/>
        <end position="197"/>
    </location>
</feature>
<dbReference type="Gene3D" id="3.30.450.20">
    <property type="entry name" value="PAS domain"/>
    <property type="match status" value="1"/>
</dbReference>
<feature type="domain" description="GGDEF" evidence="6">
    <location>
        <begin position="308"/>
        <end position="442"/>
    </location>
</feature>
<dbReference type="CDD" id="cd00130">
    <property type="entry name" value="PAS"/>
    <property type="match status" value="1"/>
</dbReference>
<dbReference type="PANTHER" id="PTHR44757">
    <property type="entry name" value="DIGUANYLATE CYCLASE DGCP"/>
    <property type="match status" value="1"/>
</dbReference>
<dbReference type="PANTHER" id="PTHR44757:SF2">
    <property type="entry name" value="BIOFILM ARCHITECTURE MAINTENANCE PROTEIN MBAA"/>
    <property type="match status" value="1"/>
</dbReference>
<dbReference type="InterPro" id="IPR035919">
    <property type="entry name" value="EAL_sf"/>
</dbReference>
<accession>A0A1W9KUY3</accession>
<evidence type="ECO:0000259" key="3">
    <source>
        <dbReference type="PROSITE" id="PS50112"/>
    </source>
</evidence>
<dbReference type="InterPro" id="IPR001610">
    <property type="entry name" value="PAC"/>
</dbReference>
<dbReference type="Gene3D" id="3.30.70.270">
    <property type="match status" value="1"/>
</dbReference>
<evidence type="ECO:0000313" key="8">
    <source>
        <dbReference type="Proteomes" id="UP000192505"/>
    </source>
</evidence>
<dbReference type="Pfam" id="PF00563">
    <property type="entry name" value="EAL"/>
    <property type="match status" value="1"/>
</dbReference>
<dbReference type="InterPro" id="IPR029787">
    <property type="entry name" value="Nucleotide_cyclase"/>
</dbReference>
<evidence type="ECO:0000259" key="4">
    <source>
        <dbReference type="PROSITE" id="PS50113"/>
    </source>
</evidence>
<dbReference type="SMART" id="SM00091">
    <property type="entry name" value="PAS"/>
    <property type="match status" value="1"/>
</dbReference>
<dbReference type="GO" id="GO:0000160">
    <property type="term" value="P:phosphorelay signal transduction system"/>
    <property type="evidence" value="ECO:0007669"/>
    <property type="project" value="InterPro"/>
</dbReference>
<feature type="modified residue" description="4-aspartylphosphate" evidence="1">
    <location>
        <position position="55"/>
    </location>
</feature>
<dbReference type="SUPFAM" id="SSF55785">
    <property type="entry name" value="PYP-like sensor domain (PAS domain)"/>
    <property type="match status" value="1"/>
</dbReference>
<evidence type="ECO:0000313" key="7">
    <source>
        <dbReference type="EMBL" id="OQW87892.1"/>
    </source>
</evidence>
<proteinExistence type="predicted"/>
<name>A0A1W9KUY3_9BURK</name>
<dbReference type="InterPro" id="IPR001633">
    <property type="entry name" value="EAL_dom"/>
</dbReference>
<dbReference type="EMBL" id="MTEI01000006">
    <property type="protein sequence ID" value="OQW87892.1"/>
    <property type="molecule type" value="Genomic_DNA"/>
</dbReference>
<dbReference type="Pfam" id="PF00072">
    <property type="entry name" value="Response_reg"/>
    <property type="match status" value="1"/>
</dbReference>
<evidence type="ECO:0000259" key="5">
    <source>
        <dbReference type="PROSITE" id="PS50883"/>
    </source>
</evidence>
<dbReference type="SUPFAM" id="SSF141868">
    <property type="entry name" value="EAL domain-like"/>
    <property type="match status" value="1"/>
</dbReference>
<dbReference type="AlphaFoldDB" id="A0A1W9KUY3"/>
<evidence type="ECO:0000256" key="1">
    <source>
        <dbReference type="PROSITE-ProRule" id="PRU00169"/>
    </source>
</evidence>
<dbReference type="InterPro" id="IPR011006">
    <property type="entry name" value="CheY-like_superfamily"/>
</dbReference>
<dbReference type="SUPFAM" id="SSF55073">
    <property type="entry name" value="Nucleotide cyclase"/>
    <property type="match status" value="1"/>
</dbReference>
<protein>
    <submittedName>
        <fullName evidence="7">Diguanylate cyclase</fullName>
    </submittedName>
</protein>
<feature type="domain" description="Response regulatory" evidence="2">
    <location>
        <begin position="7"/>
        <end position="122"/>
    </location>
</feature>
<dbReference type="Gene3D" id="3.20.20.450">
    <property type="entry name" value="EAL domain"/>
    <property type="match status" value="1"/>
</dbReference>
<dbReference type="InterPro" id="IPR000160">
    <property type="entry name" value="GGDEF_dom"/>
</dbReference>
<dbReference type="InterPro" id="IPR001789">
    <property type="entry name" value="Sig_transdc_resp-reg_receiver"/>
</dbReference>
<dbReference type="InterPro" id="IPR043128">
    <property type="entry name" value="Rev_trsase/Diguanyl_cyclase"/>
</dbReference>
<feature type="domain" description="PAC" evidence="4">
    <location>
        <begin position="224"/>
        <end position="276"/>
    </location>
</feature>
<gene>
    <name evidence="7" type="ORF">BWK72_11385</name>
</gene>
<dbReference type="InterPro" id="IPR000700">
    <property type="entry name" value="PAS-assoc_C"/>
</dbReference>
<dbReference type="Pfam" id="PF00990">
    <property type="entry name" value="GGDEF"/>
    <property type="match status" value="1"/>
</dbReference>
<dbReference type="NCBIfam" id="TIGR00254">
    <property type="entry name" value="GGDEF"/>
    <property type="match status" value="1"/>
</dbReference>
<dbReference type="PROSITE" id="PS50110">
    <property type="entry name" value="RESPONSE_REGULATORY"/>
    <property type="match status" value="1"/>
</dbReference>
<dbReference type="SMART" id="SM00267">
    <property type="entry name" value="GGDEF"/>
    <property type="match status" value="1"/>
</dbReference>
<evidence type="ECO:0000259" key="2">
    <source>
        <dbReference type="PROSITE" id="PS50110"/>
    </source>
</evidence>
<reference evidence="7 8" key="1">
    <citation type="submission" date="2017-01" db="EMBL/GenBank/DDBJ databases">
        <title>Novel large sulfur bacteria in the metagenomes of groundwater-fed chemosynthetic microbial mats in the Lake Huron basin.</title>
        <authorList>
            <person name="Sharrar A.M."/>
            <person name="Flood B.E."/>
            <person name="Bailey J.V."/>
            <person name="Jones D.S."/>
            <person name="Biddanda B."/>
            <person name="Ruberg S.A."/>
            <person name="Marcus D.N."/>
            <person name="Dick G.J."/>
        </authorList>
    </citation>
    <scope>NUCLEOTIDE SEQUENCE [LARGE SCALE GENOMIC DNA]</scope>
    <source>
        <strain evidence="7">A7</strain>
    </source>
</reference>
<keyword evidence="1" id="KW-0597">Phosphoprotein</keyword>
<dbReference type="NCBIfam" id="TIGR00229">
    <property type="entry name" value="sensory_box"/>
    <property type="match status" value="1"/>
</dbReference>